<protein>
    <submittedName>
        <fullName evidence="3">Uncharacterized protein</fullName>
    </submittedName>
</protein>
<evidence type="ECO:0000256" key="1">
    <source>
        <dbReference type="SAM" id="Coils"/>
    </source>
</evidence>
<dbReference type="STRING" id="1619103.UU80_C0014G0024"/>
<feature type="region of interest" description="Disordered" evidence="2">
    <location>
        <begin position="1"/>
        <end position="28"/>
    </location>
</feature>
<evidence type="ECO:0000313" key="3">
    <source>
        <dbReference type="EMBL" id="KKS22069.1"/>
    </source>
</evidence>
<gene>
    <name evidence="3" type="ORF">UU80_C0014G0024</name>
</gene>
<evidence type="ECO:0000313" key="4">
    <source>
        <dbReference type="Proteomes" id="UP000034920"/>
    </source>
</evidence>
<dbReference type="Proteomes" id="UP000034920">
    <property type="component" value="Unassembled WGS sequence"/>
</dbReference>
<accession>A0A0G0XAQ9</accession>
<keyword evidence="1" id="KW-0175">Coiled coil</keyword>
<dbReference type="AlphaFoldDB" id="A0A0G0XAQ9"/>
<reference evidence="3 4" key="1">
    <citation type="journal article" date="2015" name="Nature">
        <title>rRNA introns, odd ribosomes, and small enigmatic genomes across a large radiation of phyla.</title>
        <authorList>
            <person name="Brown C.T."/>
            <person name="Hug L.A."/>
            <person name="Thomas B.C."/>
            <person name="Sharon I."/>
            <person name="Castelle C.J."/>
            <person name="Singh A."/>
            <person name="Wilkins M.J."/>
            <person name="Williams K.H."/>
            <person name="Banfield J.F."/>
        </authorList>
    </citation>
    <scope>NUCLEOTIDE SEQUENCE [LARGE SCALE GENOMIC DNA]</scope>
</reference>
<sequence>MTNAPTDAVNKMSIAPENNPILEHAERQGETRSSIERALLSGIGKPVYQYGTSEFAGVIIPEGLEDPKLHNLALVYCKDGSLAEIQVDYFTNVFINPDSMNQVVLPPVGLPQGASLARNVAYLIDAAGKSMDQQGGCWLRGDIDKEPERMLELLRSTIERKQAEIVQTLENRQEHTAQANKILNTL</sequence>
<organism evidence="3 4">
    <name type="scientific">candidate division WWE3 bacterium GW2011_GWA1_41_8</name>
    <dbReference type="NCBI Taxonomy" id="1619103"/>
    <lineage>
        <taxon>Bacteria</taxon>
        <taxon>Katanobacteria</taxon>
    </lineage>
</organism>
<evidence type="ECO:0000256" key="2">
    <source>
        <dbReference type="SAM" id="MobiDB-lite"/>
    </source>
</evidence>
<name>A0A0G0XAQ9_UNCKA</name>
<comment type="caution">
    <text evidence="3">The sequence shown here is derived from an EMBL/GenBank/DDBJ whole genome shotgun (WGS) entry which is preliminary data.</text>
</comment>
<feature type="coiled-coil region" evidence="1">
    <location>
        <begin position="151"/>
        <end position="178"/>
    </location>
</feature>
<proteinExistence type="predicted"/>
<dbReference type="EMBL" id="LCCA01000014">
    <property type="protein sequence ID" value="KKS22069.1"/>
    <property type="molecule type" value="Genomic_DNA"/>
</dbReference>